<dbReference type="InterPro" id="IPR014133">
    <property type="entry name" value="Cry_DASH"/>
</dbReference>
<comment type="caution">
    <text evidence="9">The sequence shown here is derived from an EMBL/GenBank/DDBJ whole genome shotgun (WGS) entry which is preliminary data.</text>
</comment>
<comment type="function">
    <text evidence="7">May have a photoreceptor function.</text>
</comment>
<evidence type="ECO:0000256" key="4">
    <source>
        <dbReference type="ARBA" id="ARBA00022827"/>
    </source>
</evidence>
<keyword evidence="5 7" id="KW-0157">Chromophore</keyword>
<comment type="cofactor">
    <cofactor evidence="6 7">
        <name>FAD</name>
        <dbReference type="ChEBI" id="CHEBI:57692"/>
    </cofactor>
    <text evidence="6 7">Binds 1 FAD per subunit.</text>
</comment>
<sequence length="425" mass="47816">MRTVIYCFRDDLRLLDNPALLAACQQADRLLPVWLAPPPTRSGWGFARVGERRRAFRASAAVGLDVALRRLGSRLIVRQGTMAQTLPQLAEAVNAEAVYCEEMATPEEVDELEALRSRGLVVHSYWQSTLFAPDTLPWQVQDLPDVFTVFRQQIERCALAPILPRAVDALPPLPEAARDIGSLALESPNVQADPRSSFPFPHPAYLGTEEAALAHLDQYLMRNLPHRYKATRNGLHGVDYSSKFSPWLACGALSVRHLVRRLREFEAEQGASEGSYWLWFELLWRDYFKLLQLKYGKRLYRAGGLPGKAAPRHDEQAFQRWRSGATGQPLVDAGMRELAATGYLGNRMRQIVAGYLIHDLQCDWRAGAAWFESALIDYDCSLNHGNWLYIAGLGTDPRGGRRFNLEKQAAEHDADGSYRMLWGAA</sequence>
<dbReference type="EMBL" id="WWCJ01000013">
    <property type="protein sequence ID" value="MYN04083.1"/>
    <property type="molecule type" value="Genomic_DNA"/>
</dbReference>
<dbReference type="AlphaFoldDB" id="A0A6N9HLL2"/>
<evidence type="ECO:0000256" key="3">
    <source>
        <dbReference type="ARBA" id="ARBA00022630"/>
    </source>
</evidence>
<dbReference type="SUPFAM" id="SSF52425">
    <property type="entry name" value="Cryptochrome/photolyase, N-terminal domain"/>
    <property type="match status" value="1"/>
</dbReference>
<dbReference type="Pfam" id="PF03441">
    <property type="entry name" value="FAD_binding_7"/>
    <property type="match status" value="1"/>
</dbReference>
<evidence type="ECO:0000259" key="8">
    <source>
        <dbReference type="PROSITE" id="PS51645"/>
    </source>
</evidence>
<dbReference type="InterPro" id="IPR036155">
    <property type="entry name" value="Crypto/Photolyase_N_sf"/>
</dbReference>
<dbReference type="PANTHER" id="PTHR11455:SF22">
    <property type="entry name" value="CRYPTOCHROME DASH"/>
    <property type="match status" value="1"/>
</dbReference>
<dbReference type="InterPro" id="IPR018394">
    <property type="entry name" value="DNA_photolyase_1_CS_C"/>
</dbReference>
<dbReference type="PANTHER" id="PTHR11455">
    <property type="entry name" value="CRYPTOCHROME"/>
    <property type="match status" value="1"/>
</dbReference>
<gene>
    <name evidence="9" type="ORF">GTP41_18485</name>
</gene>
<dbReference type="PROSITE" id="PS00394">
    <property type="entry name" value="DNA_PHOTOLYASES_1_1"/>
    <property type="match status" value="1"/>
</dbReference>
<dbReference type="GO" id="GO:0003913">
    <property type="term" value="F:DNA photolyase activity"/>
    <property type="evidence" value="ECO:0007669"/>
    <property type="project" value="InterPro"/>
</dbReference>
<evidence type="ECO:0000256" key="1">
    <source>
        <dbReference type="ARBA" id="ARBA00005862"/>
    </source>
</evidence>
<dbReference type="PRINTS" id="PR00147">
    <property type="entry name" value="DNAPHOTLYASE"/>
</dbReference>
<dbReference type="PROSITE" id="PS51645">
    <property type="entry name" value="PHR_CRY_ALPHA_BETA"/>
    <property type="match status" value="1"/>
</dbReference>
<dbReference type="SUPFAM" id="SSF48173">
    <property type="entry name" value="Cryptochrome/photolyase FAD-binding domain"/>
    <property type="match status" value="1"/>
</dbReference>
<keyword evidence="10" id="KW-1185">Reference proteome</keyword>
<dbReference type="InterPro" id="IPR002081">
    <property type="entry name" value="Cryptochrome/DNA_photolyase_1"/>
</dbReference>
<feature type="binding site" evidence="6">
    <location>
        <begin position="241"/>
        <end position="245"/>
    </location>
    <ligand>
        <name>FAD</name>
        <dbReference type="ChEBI" id="CHEBI:57692"/>
    </ligand>
</feature>
<evidence type="ECO:0000256" key="6">
    <source>
        <dbReference type="PIRSR" id="PIRSR602081-1"/>
    </source>
</evidence>
<dbReference type="GO" id="GO:0000719">
    <property type="term" value="P:photoreactive repair"/>
    <property type="evidence" value="ECO:0007669"/>
    <property type="project" value="TreeGrafter"/>
</dbReference>
<evidence type="ECO:0000256" key="7">
    <source>
        <dbReference type="RuleBase" id="RU367151"/>
    </source>
</evidence>
<feature type="domain" description="Photolyase/cryptochrome alpha/beta" evidence="8">
    <location>
        <begin position="2"/>
        <end position="130"/>
    </location>
</feature>
<reference evidence="9 10" key="1">
    <citation type="submission" date="2019-12" db="EMBL/GenBank/DDBJ databases">
        <title>Novel species isolated from a subtropical stream in China.</title>
        <authorList>
            <person name="Lu H."/>
        </authorList>
    </citation>
    <scope>NUCLEOTIDE SEQUENCE [LARGE SCALE GENOMIC DNA]</scope>
    <source>
        <strain evidence="9 10">DS3</strain>
    </source>
</reference>
<dbReference type="GO" id="GO:0071949">
    <property type="term" value="F:FAD binding"/>
    <property type="evidence" value="ECO:0007669"/>
    <property type="project" value="TreeGrafter"/>
</dbReference>
<comment type="similarity">
    <text evidence="1 7">Belongs to the DNA photolyase class-1 family.</text>
</comment>
<feature type="binding site" evidence="6">
    <location>
        <position position="228"/>
    </location>
    <ligand>
        <name>FAD</name>
        <dbReference type="ChEBI" id="CHEBI:57692"/>
    </ligand>
</feature>
<dbReference type="Gene3D" id="1.25.40.80">
    <property type="match status" value="1"/>
</dbReference>
<dbReference type="NCBIfam" id="TIGR02765">
    <property type="entry name" value="crypto_DASH"/>
    <property type="match status" value="1"/>
</dbReference>
<evidence type="ECO:0000256" key="2">
    <source>
        <dbReference type="ARBA" id="ARBA00017881"/>
    </source>
</evidence>
<comment type="cofactor">
    <cofactor evidence="7">
        <name>(6R)-5,10-methylene-5,6,7,8-tetrahydrofolate</name>
        <dbReference type="ChEBI" id="CHEBI:15636"/>
    </cofactor>
    <text evidence="7">Binds 1 5,10-methenyltetrahydrofolate (MTHF) per subunit.</text>
</comment>
<dbReference type="Gene3D" id="1.10.579.10">
    <property type="entry name" value="DNA Cyclobutane Dipyrimidine Photolyase, subunit A, domain 3"/>
    <property type="match status" value="1"/>
</dbReference>
<organism evidence="9 10">
    <name type="scientific">Pseudoduganella guangdongensis</name>
    <dbReference type="NCBI Taxonomy" id="2692179"/>
    <lineage>
        <taxon>Bacteria</taxon>
        <taxon>Pseudomonadati</taxon>
        <taxon>Pseudomonadota</taxon>
        <taxon>Betaproteobacteria</taxon>
        <taxon>Burkholderiales</taxon>
        <taxon>Oxalobacteraceae</taxon>
        <taxon>Telluria group</taxon>
        <taxon>Pseudoduganella</taxon>
    </lineage>
</organism>
<evidence type="ECO:0000313" key="10">
    <source>
        <dbReference type="Proteomes" id="UP000448575"/>
    </source>
</evidence>
<dbReference type="InterPro" id="IPR006050">
    <property type="entry name" value="DNA_photolyase_N"/>
</dbReference>
<proteinExistence type="inferred from homology"/>
<dbReference type="InterPro" id="IPR036134">
    <property type="entry name" value="Crypto/Photolyase_FAD-like_sf"/>
</dbReference>
<evidence type="ECO:0000313" key="9">
    <source>
        <dbReference type="EMBL" id="MYN04083.1"/>
    </source>
</evidence>
<evidence type="ECO:0000256" key="5">
    <source>
        <dbReference type="ARBA" id="ARBA00022991"/>
    </source>
</evidence>
<dbReference type="InterPro" id="IPR005101">
    <property type="entry name" value="Cryptochr/Photolyase_FAD-bd"/>
</dbReference>
<dbReference type="Gene3D" id="3.40.50.620">
    <property type="entry name" value="HUPs"/>
    <property type="match status" value="1"/>
</dbReference>
<name>A0A6N9HLL2_9BURK</name>
<dbReference type="InterPro" id="IPR014729">
    <property type="entry name" value="Rossmann-like_a/b/a_fold"/>
</dbReference>
<dbReference type="GO" id="GO:0003677">
    <property type="term" value="F:DNA binding"/>
    <property type="evidence" value="ECO:0007669"/>
    <property type="project" value="TreeGrafter"/>
</dbReference>
<dbReference type="RefSeq" id="WP_161027046.1">
    <property type="nucleotide sequence ID" value="NZ_WWCJ01000013.1"/>
</dbReference>
<dbReference type="Pfam" id="PF00875">
    <property type="entry name" value="DNA_photolyase"/>
    <property type="match status" value="1"/>
</dbReference>
<keyword evidence="3 6" id="KW-0285">Flavoprotein</keyword>
<dbReference type="Proteomes" id="UP000448575">
    <property type="component" value="Unassembled WGS sequence"/>
</dbReference>
<keyword evidence="4 6" id="KW-0274">FAD</keyword>
<accession>A0A6N9HLL2</accession>
<protein>
    <recommendedName>
        <fullName evidence="2 7">Cryptochrome DASH</fullName>
    </recommendedName>
</protein>
<feature type="binding site" evidence="6">
    <location>
        <begin position="377"/>
        <end position="379"/>
    </location>
    <ligand>
        <name>FAD</name>
        <dbReference type="ChEBI" id="CHEBI:57692"/>
    </ligand>
</feature>